<evidence type="ECO:0000256" key="3">
    <source>
        <dbReference type="ARBA" id="ARBA00022676"/>
    </source>
</evidence>
<dbReference type="EMBL" id="JRES01000712">
    <property type="protein sequence ID" value="KNC29039.1"/>
    <property type="molecule type" value="Genomic_DNA"/>
</dbReference>
<comment type="similarity">
    <text evidence="2">Belongs to the glycosyltransferase 92 family.</text>
</comment>
<accession>A0A0L0CC70</accession>
<dbReference type="InterPro" id="IPR008166">
    <property type="entry name" value="Glyco_transf_92"/>
</dbReference>
<dbReference type="PANTHER" id="PTHR21461">
    <property type="entry name" value="GLYCOSYLTRANSFERASE FAMILY 92 PROTEIN"/>
    <property type="match status" value="1"/>
</dbReference>
<evidence type="ECO:0000256" key="6">
    <source>
        <dbReference type="ARBA" id="ARBA00022989"/>
    </source>
</evidence>
<dbReference type="GO" id="GO:0016020">
    <property type="term" value="C:membrane"/>
    <property type="evidence" value="ECO:0007669"/>
    <property type="project" value="UniProtKB-SubCell"/>
</dbReference>
<feature type="non-terminal residue" evidence="8">
    <location>
        <position position="1"/>
    </location>
</feature>
<keyword evidence="6" id="KW-1133">Transmembrane helix</keyword>
<keyword evidence="9" id="KW-1185">Reference proteome</keyword>
<evidence type="ECO:0000256" key="5">
    <source>
        <dbReference type="ARBA" id="ARBA00022692"/>
    </source>
</evidence>
<evidence type="ECO:0000256" key="4">
    <source>
        <dbReference type="ARBA" id="ARBA00022679"/>
    </source>
</evidence>
<comment type="subcellular location">
    <subcellularLocation>
        <location evidence="1">Membrane</location>
        <topology evidence="1">Single-pass membrane protein</topology>
    </subcellularLocation>
</comment>
<protein>
    <recommendedName>
        <fullName evidence="10">Glycosyltransferase family 92 protein</fullName>
    </recommendedName>
</protein>
<keyword evidence="7" id="KW-0472">Membrane</keyword>
<keyword evidence="5" id="KW-0812">Transmembrane</keyword>
<keyword evidence="3" id="KW-0328">Glycosyltransferase</keyword>
<keyword evidence="4" id="KW-0808">Transferase</keyword>
<reference evidence="8 9" key="1">
    <citation type="journal article" date="2015" name="Nat. Commun.">
        <title>Lucilia cuprina genome unlocks parasitic fly biology to underpin future interventions.</title>
        <authorList>
            <person name="Anstead C.A."/>
            <person name="Korhonen P.K."/>
            <person name="Young N.D."/>
            <person name="Hall R.S."/>
            <person name="Jex A.R."/>
            <person name="Murali S.C."/>
            <person name="Hughes D.S."/>
            <person name="Lee S.F."/>
            <person name="Perry T."/>
            <person name="Stroehlein A.J."/>
            <person name="Ansell B.R."/>
            <person name="Breugelmans B."/>
            <person name="Hofmann A."/>
            <person name="Qu J."/>
            <person name="Dugan S."/>
            <person name="Lee S.L."/>
            <person name="Chao H."/>
            <person name="Dinh H."/>
            <person name="Han Y."/>
            <person name="Doddapaneni H.V."/>
            <person name="Worley K.C."/>
            <person name="Muzny D.M."/>
            <person name="Ioannidis P."/>
            <person name="Waterhouse R.M."/>
            <person name="Zdobnov E.M."/>
            <person name="James P.J."/>
            <person name="Bagnall N.H."/>
            <person name="Kotze A.C."/>
            <person name="Gibbs R.A."/>
            <person name="Richards S."/>
            <person name="Batterham P."/>
            <person name="Gasser R.B."/>
        </authorList>
    </citation>
    <scope>NUCLEOTIDE SEQUENCE [LARGE SCALE GENOMIC DNA]</scope>
    <source>
        <strain evidence="8 9">LS</strain>
        <tissue evidence="8">Full body</tissue>
    </source>
</reference>
<evidence type="ECO:0000256" key="2">
    <source>
        <dbReference type="ARBA" id="ARBA00007647"/>
    </source>
</evidence>
<organism evidence="8 9">
    <name type="scientific">Lucilia cuprina</name>
    <name type="common">Green bottle fly</name>
    <name type="synonym">Australian sheep blowfly</name>
    <dbReference type="NCBI Taxonomy" id="7375"/>
    <lineage>
        <taxon>Eukaryota</taxon>
        <taxon>Metazoa</taxon>
        <taxon>Ecdysozoa</taxon>
        <taxon>Arthropoda</taxon>
        <taxon>Hexapoda</taxon>
        <taxon>Insecta</taxon>
        <taxon>Pterygota</taxon>
        <taxon>Neoptera</taxon>
        <taxon>Endopterygota</taxon>
        <taxon>Diptera</taxon>
        <taxon>Brachycera</taxon>
        <taxon>Muscomorpha</taxon>
        <taxon>Oestroidea</taxon>
        <taxon>Calliphoridae</taxon>
        <taxon>Luciliinae</taxon>
        <taxon>Lucilia</taxon>
    </lineage>
</organism>
<evidence type="ECO:0000313" key="8">
    <source>
        <dbReference type="EMBL" id="KNC29039.1"/>
    </source>
</evidence>
<dbReference type="AlphaFoldDB" id="A0A0L0CC70"/>
<evidence type="ECO:0008006" key="10">
    <source>
        <dbReference type="Google" id="ProtNLM"/>
    </source>
</evidence>
<gene>
    <name evidence="8" type="ORF">FF38_01399</name>
</gene>
<evidence type="ECO:0000256" key="7">
    <source>
        <dbReference type="ARBA" id="ARBA00023136"/>
    </source>
</evidence>
<dbReference type="PANTHER" id="PTHR21461:SF83">
    <property type="entry name" value="GLYCOSYLTRANSFERASE FAMILY 92 PROTEIN"/>
    <property type="match status" value="1"/>
</dbReference>
<sequence>TNYNDIKFRKNTERKLKLDKSAAPNEEFLVNNIAQEMPYLPIEDINNPKYKSRNLNNSCAWYPSLRDVKIHNDYWQEYKNGNISYNIFGAYLDNRPTVVENSPVVRVLTMIDFIAKTYQEYPMSYCQLWYDEQPQPFVVPMKEMHKIWYYEWSHSAGMHYAHFMSCPVPEEHKEWIPRSVSLVAKPCDKATNNVRVTYQPLYSDESRKDFAVCVKGLDYPHVDISHRIVEYVETMRSLGAEKILMYQLQVHPNTTKVLKYYEDTGFLEYRPMSLSTAVSNLHDYRHLEMSKNGWSYVLHEVIPYNDCLYRNMYRYKYVAVQDTDEILMPMGNITNWHDLINIGESITTKSCNKFASYCFRCITFICLPEKPRYTSDIPEYFYFLQHVERVTKHIRPDWSTKCLHSTDRVIATHNHFSMHRAKNVCSSYSFDANVAQLQHYRVPRDKKPVEDLVVDLSVWRFKDEIIDRSMKVFEELEFFDYDSNHKIIKFFEKNERKLKLDKSKAPDEDTFVENIIQDIPYLPIENLNNPKHTSRNFNSSCAWYPRLYDVKIHNDYWQEFNNLNISYYIFGAYLDNRPSVVQKKPVVRVLAMINFLGQKPEDYPMTYCHLWYDEQSQPFVIPMKEMTKLWYYEWGNSPVYNYAHFINFPLPEEHKDWIPRSVSLVAEPCDKATNNVRVTYQPLFPNEKRKDFAVCVKGLDYPHVDISHRIVEYVETMRSLGAEKILMYQLQVHPNTTKVLKYYEDTGFLEYRPMSLSTAVSNLHDYRHLEIKKNGWSYILHEVIPYNDCLYRNMYRYKYVAVQDTDEVLMPLGNITNWHDLMEFGENVTKENCKKFASFCFRCIYFPRYPQKPRYTNDIPEYFYMLQHVERVKEHIRPDWATKCLHSTDRVIGTHNHFPFHWASDVCGSYSFDADVAQLQHYREPDIKETLNDPVVDLSLWRFKDEIIERSTQVLEELNFFEDD</sequence>
<dbReference type="GO" id="GO:0005737">
    <property type="term" value="C:cytoplasm"/>
    <property type="evidence" value="ECO:0007669"/>
    <property type="project" value="TreeGrafter"/>
</dbReference>
<comment type="caution">
    <text evidence="8">The sequence shown here is derived from an EMBL/GenBank/DDBJ whole genome shotgun (WGS) entry which is preliminary data.</text>
</comment>
<dbReference type="Proteomes" id="UP000037069">
    <property type="component" value="Unassembled WGS sequence"/>
</dbReference>
<dbReference type="OrthoDB" id="7917939at2759"/>
<evidence type="ECO:0000313" key="9">
    <source>
        <dbReference type="Proteomes" id="UP000037069"/>
    </source>
</evidence>
<dbReference type="Pfam" id="PF01697">
    <property type="entry name" value="Glyco_transf_92"/>
    <property type="match status" value="2"/>
</dbReference>
<proteinExistence type="inferred from homology"/>
<name>A0A0L0CC70_LUCCU</name>
<evidence type="ECO:0000256" key="1">
    <source>
        <dbReference type="ARBA" id="ARBA00004167"/>
    </source>
</evidence>
<dbReference type="GO" id="GO:0016757">
    <property type="term" value="F:glycosyltransferase activity"/>
    <property type="evidence" value="ECO:0007669"/>
    <property type="project" value="UniProtKB-KW"/>
</dbReference>